<accession>A0A0G4GIK7</accession>
<feature type="compositionally biased region" description="Basic and acidic residues" evidence="4">
    <location>
        <begin position="23"/>
        <end position="40"/>
    </location>
</feature>
<keyword evidence="1" id="KW-0343">GTPase activation</keyword>
<feature type="region of interest" description="Disordered" evidence="4">
    <location>
        <begin position="381"/>
        <end position="413"/>
    </location>
</feature>
<feature type="compositionally biased region" description="Basic and acidic residues" evidence="4">
    <location>
        <begin position="397"/>
        <end position="413"/>
    </location>
</feature>
<dbReference type="Gene3D" id="3.80.10.10">
    <property type="entry name" value="Ribonuclease Inhibitor"/>
    <property type="match status" value="3"/>
</dbReference>
<dbReference type="GO" id="GO:0031267">
    <property type="term" value="F:small GTPase binding"/>
    <property type="evidence" value="ECO:0007669"/>
    <property type="project" value="TreeGrafter"/>
</dbReference>
<dbReference type="InterPro" id="IPR027038">
    <property type="entry name" value="RanGap"/>
</dbReference>
<dbReference type="VEuPathDB" id="CryptoDB:Cvel_4759"/>
<dbReference type="Pfam" id="PF13516">
    <property type="entry name" value="LRR_6"/>
    <property type="match status" value="3"/>
</dbReference>
<evidence type="ECO:0000256" key="1">
    <source>
        <dbReference type="ARBA" id="ARBA00022468"/>
    </source>
</evidence>
<name>A0A0G4GIK7_9ALVE</name>
<dbReference type="AlphaFoldDB" id="A0A0G4GIK7"/>
<proteinExistence type="predicted"/>
<evidence type="ECO:0000256" key="3">
    <source>
        <dbReference type="ARBA" id="ARBA00022737"/>
    </source>
</evidence>
<feature type="region of interest" description="Disordered" evidence="4">
    <location>
        <begin position="1"/>
        <end position="40"/>
    </location>
</feature>
<reference evidence="5" key="1">
    <citation type="submission" date="2014-11" db="EMBL/GenBank/DDBJ databases">
        <authorList>
            <person name="Otto D Thomas"/>
            <person name="Naeem Raeece"/>
        </authorList>
    </citation>
    <scope>NUCLEOTIDE SEQUENCE</scope>
</reference>
<dbReference type="InterPro" id="IPR001611">
    <property type="entry name" value="Leu-rich_rpt"/>
</dbReference>
<dbReference type="EMBL" id="CDMZ01001248">
    <property type="protein sequence ID" value="CEM29670.1"/>
    <property type="molecule type" value="Genomic_DNA"/>
</dbReference>
<dbReference type="PANTHER" id="PTHR24113">
    <property type="entry name" value="RAN GTPASE-ACTIVATING PROTEIN 1"/>
    <property type="match status" value="1"/>
</dbReference>
<dbReference type="GO" id="GO:0005634">
    <property type="term" value="C:nucleus"/>
    <property type="evidence" value="ECO:0007669"/>
    <property type="project" value="TreeGrafter"/>
</dbReference>
<dbReference type="PhylomeDB" id="A0A0G4GIK7"/>
<dbReference type="SUPFAM" id="SSF52047">
    <property type="entry name" value="RNI-like"/>
    <property type="match status" value="2"/>
</dbReference>
<dbReference type="GO" id="GO:0005829">
    <property type="term" value="C:cytosol"/>
    <property type="evidence" value="ECO:0007669"/>
    <property type="project" value="TreeGrafter"/>
</dbReference>
<dbReference type="GO" id="GO:0048471">
    <property type="term" value="C:perinuclear region of cytoplasm"/>
    <property type="evidence" value="ECO:0007669"/>
    <property type="project" value="TreeGrafter"/>
</dbReference>
<dbReference type="SMART" id="SM00368">
    <property type="entry name" value="LRR_RI"/>
    <property type="match status" value="11"/>
</dbReference>
<evidence type="ECO:0000256" key="2">
    <source>
        <dbReference type="ARBA" id="ARBA00022614"/>
    </source>
</evidence>
<evidence type="ECO:0000313" key="5">
    <source>
        <dbReference type="EMBL" id="CEM29670.1"/>
    </source>
</evidence>
<evidence type="ECO:0000256" key="4">
    <source>
        <dbReference type="SAM" id="MobiDB-lite"/>
    </source>
</evidence>
<dbReference type="GO" id="GO:0006913">
    <property type="term" value="P:nucleocytoplasmic transport"/>
    <property type="evidence" value="ECO:0007669"/>
    <property type="project" value="TreeGrafter"/>
</dbReference>
<keyword evidence="3" id="KW-0677">Repeat</keyword>
<dbReference type="InterPro" id="IPR032675">
    <property type="entry name" value="LRR_dom_sf"/>
</dbReference>
<sequence length="1110" mass="119152">MSQTGVHLPDQEELIWHNGGGAGDEKISSDQETERRQTRDDSLRTFLQHLRMTPETLLDLASEKESFGFACVCAFLITKLKIRVSFSTLDLSGLPDFSPTRVSVFLSSLPLSVEELVVGPQWARASSLPAFRHFLQRVSEARSQDKDKDKDEQGEGDSGFVRVKSFVFTAESIGPSGAPEILPLVLPGLQKLCLKGNSLAEEGGKALAAAVETGKADCLQSLDLQETGLQLKGLEGLKAVCTAINKKPLQVLETLCLSDNWLGDEGIGVLCDVLCVSHLPCVKELRLRECGIGDVGIERLAVVIKGGHVPCLEVLDLEENRFKGGGVRTLASSLRVERVPRLKKLNLVTFGLEPDAVSMGALLQALTSEGCPTLEDVQLSVGGGKAGDQRQDEEEGEKSKSGNEERVGEGGRKCQAEENLRMLGAGRVPVVRTISLRLEGAQLLPFFEEVVRAPADPPFVCADLSVEKPEIMGVEALTKAMQMRRFGYLRKLNWLLSPPQSEALLSAQTEFLSSFCITPQPLLIEMYLPECGLSEEDARLLGGFVRDGHLPALRLLDLEGNDEMGNEGARAIVRGLDECEVGLPPLEQLDLDSTDFGLFLSEIGALSKAGKLNHLSILSLSLSLLDEDGLFGLAEAVQVGALVSLSSLYLEDNPVGDSEGWRELFRAVGESEKGLPKLQFLGLRKTSAGEEAHVLATAIQRGKLPALRDLNMEDTGLKEEGVKAFADLLRTDALPAHQGSRLVLGAGPYPRLDDDDDEAEEEDTQTDFDQLMAAIVASEKGLPGLSSLDLSGGVLRVGGVWLAAGLMLGKLPSLSEIRFSNMQMGDSLLEALGEAVKKGVMDKVTKIKLMKNSDIGSRGVDSFLNAIAESRDGLPKLSELYLYNKAAGPCGLSVAAALGSGKLPCLKSFGVCFACCFDSAGMRAVGGVFKEGKCPPLLEILRFHYSRERADNASGPRPNFDPLLAELAEREGEIPGITEIDLSGGVIGKEGMCALAAILGRGNFPKLTRVCICSCHVENEALTAFADAFRSRENPNLTALVMNGNRFNKQGVAAFLNALPPQSLRGLSFLGLVGLSAQETDGNAASAELSALVQKAQSQGKLPLNCRVHY</sequence>
<organism evidence="5">
    <name type="scientific">Chromera velia CCMP2878</name>
    <dbReference type="NCBI Taxonomy" id="1169474"/>
    <lineage>
        <taxon>Eukaryota</taxon>
        <taxon>Sar</taxon>
        <taxon>Alveolata</taxon>
        <taxon>Colpodellida</taxon>
        <taxon>Chromeraceae</taxon>
        <taxon>Chromera</taxon>
    </lineage>
</organism>
<protein>
    <submittedName>
        <fullName evidence="5">Uncharacterized protein</fullName>
    </submittedName>
</protein>
<keyword evidence="2" id="KW-0433">Leucine-rich repeat</keyword>
<gene>
    <name evidence="5" type="ORF">Cvel_4759</name>
</gene>
<dbReference type="GO" id="GO:0005096">
    <property type="term" value="F:GTPase activator activity"/>
    <property type="evidence" value="ECO:0007669"/>
    <property type="project" value="UniProtKB-KW"/>
</dbReference>
<dbReference type="PANTHER" id="PTHR24113:SF12">
    <property type="entry name" value="RAN GTPASE-ACTIVATING PROTEIN 1"/>
    <property type="match status" value="1"/>
</dbReference>